<evidence type="ECO:0000256" key="4">
    <source>
        <dbReference type="ARBA" id="ARBA00023002"/>
    </source>
</evidence>
<dbReference type="GO" id="GO:0050660">
    <property type="term" value="F:flavin adenine dinucleotide binding"/>
    <property type="evidence" value="ECO:0007669"/>
    <property type="project" value="TreeGrafter"/>
</dbReference>
<reference evidence="7" key="1">
    <citation type="journal article" date="2015" name="Genome Announc.">
        <title>Genome sequence of the AIDS-associated pathogen Penicillium marneffei (ATCC18224) and its near taxonomic relative Talaromyces stipitatus (ATCC10500).</title>
        <authorList>
            <person name="Nierman W.C."/>
            <person name="Fedorova-Abrams N.D."/>
            <person name="Andrianopoulos A."/>
        </authorList>
    </citation>
    <scope>NUCLEOTIDE SEQUENCE [LARGE SCALE GENOMIC DNA]</scope>
    <source>
        <strain evidence="7">ATCC 18224 / CBS 334.59 / QM 7333</strain>
    </source>
</reference>
<dbReference type="VEuPathDB" id="FungiDB:PMAA_016280"/>
<evidence type="ECO:0000256" key="2">
    <source>
        <dbReference type="ARBA" id="ARBA00022630"/>
    </source>
</evidence>
<dbReference type="PhylomeDB" id="B6Q7U4"/>
<dbReference type="EMBL" id="DS995899">
    <property type="protein sequence ID" value="EEA26707.1"/>
    <property type="molecule type" value="Genomic_DNA"/>
</dbReference>
<dbReference type="PRINTS" id="PR00368">
    <property type="entry name" value="FADPNR"/>
</dbReference>
<accession>B6Q7U4</accession>
<dbReference type="OrthoDB" id="202203at2759"/>
<dbReference type="Gene3D" id="3.50.50.100">
    <property type="match status" value="1"/>
</dbReference>
<evidence type="ECO:0000256" key="3">
    <source>
        <dbReference type="ARBA" id="ARBA00022827"/>
    </source>
</evidence>
<comment type="similarity">
    <text evidence="1">Belongs to the FAD-dependent oxidoreductase family.</text>
</comment>
<dbReference type="PANTHER" id="PTHR43735">
    <property type="entry name" value="APOPTOSIS-INDUCING FACTOR 1"/>
    <property type="match status" value="1"/>
</dbReference>
<dbReference type="HOGENOM" id="CLU_019845_6_2_1"/>
<evidence type="ECO:0000313" key="7">
    <source>
        <dbReference type="Proteomes" id="UP000001294"/>
    </source>
</evidence>
<name>B6Q7U4_TALMQ</name>
<sequence length="389" mass="42029">MATANMKTILILGGSFTGVGTAHRILKQASKTGPAVKIILVSPNTHLYWNIAAPRALLPGQFTDDKVFQSIAEGFKQYPKDQFEHVIGFASSLDVANRKVEVSVDAEGTKSVTTVRFDFLIIGTGSRSKEFGEDVKAPFKGLGSTEATKNALHEFQELVKNAKTIVVAGAGPTGVETAGELGYEYGKNKNIILVTSGKTVLETAISSVSKTALGMLRDLNVDVKLQTKVDRTNREGANQFEISLSDGSKLSADLYIPTSGIVPNSSYIPDKYLNANGFVKVDEYLQVKGLEDQHVWAIGDVSDLESPQLMVADRQSGHLTKNIGFILDNKAALPYKEGMRGKFSMGCQIGKKAGTGHLGWVKLPSFMVSFLRKNLFVERLASTVDGSAY</sequence>
<dbReference type="InterPro" id="IPR023753">
    <property type="entry name" value="FAD/NAD-binding_dom"/>
</dbReference>
<keyword evidence="7" id="KW-1185">Reference proteome</keyword>
<evidence type="ECO:0000256" key="1">
    <source>
        <dbReference type="ARBA" id="ARBA00006442"/>
    </source>
</evidence>
<evidence type="ECO:0000313" key="6">
    <source>
        <dbReference type="EMBL" id="EEA26707.1"/>
    </source>
</evidence>
<dbReference type="SUPFAM" id="SSF51905">
    <property type="entry name" value="FAD/NAD(P)-binding domain"/>
    <property type="match status" value="2"/>
</dbReference>
<keyword evidence="3" id="KW-0274">FAD</keyword>
<dbReference type="Proteomes" id="UP000001294">
    <property type="component" value="Unassembled WGS sequence"/>
</dbReference>
<organism evidence="6 7">
    <name type="scientific">Talaromyces marneffei (strain ATCC 18224 / CBS 334.59 / QM 7333)</name>
    <name type="common">Penicillium marneffei</name>
    <dbReference type="NCBI Taxonomy" id="441960"/>
    <lineage>
        <taxon>Eukaryota</taxon>
        <taxon>Fungi</taxon>
        <taxon>Dikarya</taxon>
        <taxon>Ascomycota</taxon>
        <taxon>Pezizomycotina</taxon>
        <taxon>Eurotiomycetes</taxon>
        <taxon>Eurotiomycetidae</taxon>
        <taxon>Eurotiales</taxon>
        <taxon>Trichocomaceae</taxon>
        <taxon>Talaromyces</taxon>
        <taxon>Talaromyces sect. Talaromyces</taxon>
    </lineage>
</organism>
<dbReference type="GO" id="GO:0005737">
    <property type="term" value="C:cytoplasm"/>
    <property type="evidence" value="ECO:0007669"/>
    <property type="project" value="TreeGrafter"/>
</dbReference>
<dbReference type="GO" id="GO:0004174">
    <property type="term" value="F:electron-transferring-flavoprotein dehydrogenase activity"/>
    <property type="evidence" value="ECO:0007669"/>
    <property type="project" value="TreeGrafter"/>
</dbReference>
<dbReference type="AlphaFoldDB" id="B6Q7U4"/>
<protein>
    <submittedName>
        <fullName evidence="6">Apoptosis-inducing factor, putative</fullName>
    </submittedName>
</protein>
<dbReference type="STRING" id="441960.B6Q7U4"/>
<proteinExistence type="inferred from homology"/>
<dbReference type="Pfam" id="PF07992">
    <property type="entry name" value="Pyr_redox_2"/>
    <property type="match status" value="1"/>
</dbReference>
<keyword evidence="4" id="KW-0560">Oxidoreductase</keyword>
<gene>
    <name evidence="6" type="ORF">PMAA_016280</name>
</gene>
<keyword evidence="2" id="KW-0285">Flavoprotein</keyword>
<feature type="domain" description="FAD/NAD(P)-binding" evidence="5">
    <location>
        <begin position="8"/>
        <end position="311"/>
    </location>
</feature>
<evidence type="ECO:0000259" key="5">
    <source>
        <dbReference type="Pfam" id="PF07992"/>
    </source>
</evidence>
<dbReference type="PANTHER" id="PTHR43735:SF3">
    <property type="entry name" value="FERROPTOSIS SUPPRESSOR PROTEIN 1"/>
    <property type="match status" value="1"/>
</dbReference>
<dbReference type="InterPro" id="IPR036188">
    <property type="entry name" value="FAD/NAD-bd_sf"/>
</dbReference>